<dbReference type="Gene3D" id="3.40.30.10">
    <property type="entry name" value="Glutaredoxin"/>
    <property type="match status" value="1"/>
</dbReference>
<evidence type="ECO:0000259" key="1">
    <source>
        <dbReference type="Pfam" id="PF00085"/>
    </source>
</evidence>
<dbReference type="PANTHER" id="PTHR44340:SF1">
    <property type="entry name" value="DNAJ HOMOLOG SUBFAMILY C MEMBER 10"/>
    <property type="match status" value="1"/>
</dbReference>
<dbReference type="Proteomes" id="UP000234681">
    <property type="component" value="Chromosome 13"/>
</dbReference>
<dbReference type="EMBL" id="CH474028">
    <property type="protein sequence ID" value="EDL87955.1"/>
    <property type="molecule type" value="Genomic_DNA"/>
</dbReference>
<dbReference type="SUPFAM" id="SSF52833">
    <property type="entry name" value="Thioredoxin-like"/>
    <property type="match status" value="1"/>
</dbReference>
<sequence>MSPCLNLKITLLVTKHHGLLTSLSLGVCLSCQALMPESQRISMILYNQLKVSALDCTVHKGLSKMYNIQAYPLTLVPNSPVFVSMKGITLLNRS</sequence>
<dbReference type="InterPro" id="IPR036249">
    <property type="entry name" value="Thioredoxin-like_sf"/>
</dbReference>
<gene>
    <name evidence="2" type="ORF">rCG_37573</name>
</gene>
<protein>
    <submittedName>
        <fullName evidence="2">RCG37573</fullName>
    </submittedName>
</protein>
<evidence type="ECO:0000313" key="3">
    <source>
        <dbReference type="Proteomes" id="UP000234681"/>
    </source>
</evidence>
<dbReference type="InterPro" id="IPR052460">
    <property type="entry name" value="ER_disulfide_reductase"/>
</dbReference>
<evidence type="ECO:0000313" key="2">
    <source>
        <dbReference type="EMBL" id="EDL87955.1"/>
    </source>
</evidence>
<name>A6K810_RAT</name>
<dbReference type="InterPro" id="IPR013766">
    <property type="entry name" value="Thioredoxin_domain"/>
</dbReference>
<proteinExistence type="predicted"/>
<reference evidence="3" key="1">
    <citation type="submission" date="2005-09" db="EMBL/GenBank/DDBJ databases">
        <authorList>
            <person name="Mural R.J."/>
            <person name="Li P.W."/>
            <person name="Adams M.D."/>
            <person name="Amanatides P.G."/>
            <person name="Baden-Tillson H."/>
            <person name="Barnstead M."/>
            <person name="Chin S.H."/>
            <person name="Dew I."/>
            <person name="Evans C.A."/>
            <person name="Ferriera S."/>
            <person name="Flanigan M."/>
            <person name="Fosler C."/>
            <person name="Glodek A."/>
            <person name="Gu Z."/>
            <person name="Holt R.A."/>
            <person name="Jennings D."/>
            <person name="Kraft C.L."/>
            <person name="Lu F."/>
            <person name="Nguyen T."/>
            <person name="Nusskern D.R."/>
            <person name="Pfannkoch C.M."/>
            <person name="Sitter C."/>
            <person name="Sutton G.G."/>
            <person name="Venter J.C."/>
            <person name="Wang Z."/>
            <person name="Woodage T."/>
            <person name="Zheng X.H."/>
            <person name="Zhong F."/>
        </authorList>
    </citation>
    <scope>NUCLEOTIDE SEQUENCE [LARGE SCALE GENOMIC DNA]</scope>
    <source>
        <strain>BN</strain>
        <strain evidence="3">Sprague-Dawley</strain>
    </source>
</reference>
<accession>A6K810</accession>
<organism evidence="2 3">
    <name type="scientific">Rattus norvegicus</name>
    <name type="common">Rat</name>
    <dbReference type="NCBI Taxonomy" id="10116"/>
    <lineage>
        <taxon>Eukaryota</taxon>
        <taxon>Metazoa</taxon>
        <taxon>Chordata</taxon>
        <taxon>Craniata</taxon>
        <taxon>Vertebrata</taxon>
        <taxon>Euteleostomi</taxon>
        <taxon>Mammalia</taxon>
        <taxon>Eutheria</taxon>
        <taxon>Euarchontoglires</taxon>
        <taxon>Glires</taxon>
        <taxon>Rodentia</taxon>
        <taxon>Myomorpha</taxon>
        <taxon>Muroidea</taxon>
        <taxon>Muridae</taxon>
        <taxon>Murinae</taxon>
        <taxon>Rattus</taxon>
    </lineage>
</organism>
<dbReference type="PANTHER" id="PTHR44340">
    <property type="entry name" value="DNAJ HOMOLOG SUBFAMILY C MEMBER 10"/>
    <property type="match status" value="1"/>
</dbReference>
<feature type="domain" description="Thioredoxin" evidence="1">
    <location>
        <begin position="27"/>
        <end position="79"/>
    </location>
</feature>
<dbReference type="AlphaFoldDB" id="A6K810"/>
<dbReference type="Pfam" id="PF00085">
    <property type="entry name" value="Thioredoxin"/>
    <property type="match status" value="1"/>
</dbReference>